<evidence type="ECO:0000313" key="2">
    <source>
        <dbReference type="Proteomes" id="UP000014614"/>
    </source>
</evidence>
<organism evidence="1 2">
    <name type="scientific">Bacteroides stercoris CC31F</name>
    <dbReference type="NCBI Taxonomy" id="1073351"/>
    <lineage>
        <taxon>Bacteria</taxon>
        <taxon>Pseudomonadati</taxon>
        <taxon>Bacteroidota</taxon>
        <taxon>Bacteroidia</taxon>
        <taxon>Bacteroidales</taxon>
        <taxon>Bacteroidaceae</taxon>
        <taxon>Bacteroides</taxon>
    </lineage>
</organism>
<dbReference type="EMBL" id="ATFP01000008">
    <property type="protein sequence ID" value="EPH21424.1"/>
    <property type="molecule type" value="Genomic_DNA"/>
</dbReference>
<gene>
    <name evidence="1" type="ORF">HMPREF1181_00612</name>
</gene>
<sequence>MKVCQNQDSLTIDFFLGTDYTENTDFLYSFSVKSV</sequence>
<accession>S3YEH2</accession>
<dbReference type="HOGENOM" id="CLU_3363326_0_0_10"/>
<comment type="caution">
    <text evidence="1">The sequence shown here is derived from an EMBL/GenBank/DDBJ whole genome shotgun (WGS) entry which is preliminary data.</text>
</comment>
<name>S3YEH2_BACSE</name>
<proteinExistence type="predicted"/>
<protein>
    <submittedName>
        <fullName evidence="1">Uncharacterized protein</fullName>
    </submittedName>
</protein>
<dbReference type="AlphaFoldDB" id="S3YEH2"/>
<reference evidence="1 2" key="1">
    <citation type="submission" date="2013-05" db="EMBL/GenBank/DDBJ databases">
        <title>The Genome Sequence of Bacteroides stercoris CC31F.</title>
        <authorList>
            <consortium name="The Broad Institute Genomics Platform"/>
            <person name="Earl A."/>
            <person name="Ward D."/>
            <person name="Feldgarden M."/>
            <person name="Gevers D."/>
            <person name="Oliphant K."/>
            <person name="Allen-Vercoe E."/>
            <person name="Walker B."/>
            <person name="Young S."/>
            <person name="Zeng Q."/>
            <person name="Gargeya S."/>
            <person name="Fitzgerald M."/>
            <person name="Haas B."/>
            <person name="Abouelleil A."/>
            <person name="Allen A.W."/>
            <person name="Alvarado L."/>
            <person name="Arachchi H.M."/>
            <person name="Berlin A.M."/>
            <person name="Chapman S.B."/>
            <person name="Gainer-Dewar J."/>
            <person name="Goldberg J."/>
            <person name="Griggs A."/>
            <person name="Gujja S."/>
            <person name="Hansen M."/>
            <person name="Howarth C."/>
            <person name="Imamovic A."/>
            <person name="Ireland A."/>
            <person name="Larimer J."/>
            <person name="McCowan C."/>
            <person name="Murphy C."/>
            <person name="Pearson M."/>
            <person name="Poon T.W."/>
            <person name="Priest M."/>
            <person name="Roberts A."/>
            <person name="Saif S."/>
            <person name="Shea T."/>
            <person name="Sisk P."/>
            <person name="Sykes S."/>
            <person name="Wortman J."/>
            <person name="Nusbaum C."/>
            <person name="Birren B."/>
        </authorList>
    </citation>
    <scope>NUCLEOTIDE SEQUENCE [LARGE SCALE GENOMIC DNA]</scope>
    <source>
        <strain evidence="1 2">CC31F</strain>
    </source>
</reference>
<dbReference type="Proteomes" id="UP000014614">
    <property type="component" value="Unassembled WGS sequence"/>
</dbReference>
<evidence type="ECO:0000313" key="1">
    <source>
        <dbReference type="EMBL" id="EPH21424.1"/>
    </source>
</evidence>